<feature type="region of interest" description="Disordered" evidence="1">
    <location>
        <begin position="31"/>
        <end position="54"/>
    </location>
</feature>
<evidence type="ECO:0000313" key="3">
    <source>
        <dbReference type="EMBL" id="CAF5051426.1"/>
    </source>
</evidence>
<proteinExistence type="predicted"/>
<accession>A0A8S3ECG4</accession>
<feature type="compositionally biased region" description="Basic and acidic residues" evidence="1">
    <location>
        <begin position="43"/>
        <end position="54"/>
    </location>
</feature>
<evidence type="ECO:0000313" key="2">
    <source>
        <dbReference type="EMBL" id="CAF5045637.1"/>
    </source>
</evidence>
<evidence type="ECO:0000256" key="1">
    <source>
        <dbReference type="SAM" id="MobiDB-lite"/>
    </source>
</evidence>
<dbReference type="EMBL" id="CAJOBJ010229414">
    <property type="protein sequence ID" value="CAF5051426.1"/>
    <property type="molecule type" value="Genomic_DNA"/>
</dbReference>
<protein>
    <submittedName>
        <fullName evidence="2">Uncharacterized protein</fullName>
    </submittedName>
</protein>
<dbReference type="EMBL" id="CAJOBJ010226783">
    <property type="protein sequence ID" value="CAF5045637.1"/>
    <property type="molecule type" value="Genomic_DNA"/>
</dbReference>
<feature type="non-terminal residue" evidence="2">
    <location>
        <position position="1"/>
    </location>
</feature>
<dbReference type="AlphaFoldDB" id="A0A8S3ECG4"/>
<sequence length="54" mass="6134">VGDNYVHRLIQNKSDGKLVELRGEGVNTYDIDDYTESTSKTDTTQEKIDSIELE</sequence>
<reference evidence="2" key="1">
    <citation type="submission" date="2021-02" db="EMBL/GenBank/DDBJ databases">
        <authorList>
            <person name="Nowell W R."/>
        </authorList>
    </citation>
    <scope>NUCLEOTIDE SEQUENCE</scope>
</reference>
<evidence type="ECO:0000313" key="4">
    <source>
        <dbReference type="Proteomes" id="UP000681720"/>
    </source>
</evidence>
<feature type="non-terminal residue" evidence="2">
    <location>
        <position position="54"/>
    </location>
</feature>
<dbReference type="Proteomes" id="UP000681720">
    <property type="component" value="Unassembled WGS sequence"/>
</dbReference>
<organism evidence="2 4">
    <name type="scientific">Rotaria magnacalcarata</name>
    <dbReference type="NCBI Taxonomy" id="392030"/>
    <lineage>
        <taxon>Eukaryota</taxon>
        <taxon>Metazoa</taxon>
        <taxon>Spiralia</taxon>
        <taxon>Gnathifera</taxon>
        <taxon>Rotifera</taxon>
        <taxon>Eurotatoria</taxon>
        <taxon>Bdelloidea</taxon>
        <taxon>Philodinida</taxon>
        <taxon>Philodinidae</taxon>
        <taxon>Rotaria</taxon>
    </lineage>
</organism>
<name>A0A8S3ECG4_9BILA</name>
<gene>
    <name evidence="2" type="ORF">GIL414_LOCUS59677</name>
    <name evidence="3" type="ORF">GIL414_LOCUS59986</name>
</gene>
<comment type="caution">
    <text evidence="2">The sequence shown here is derived from an EMBL/GenBank/DDBJ whole genome shotgun (WGS) entry which is preliminary data.</text>
</comment>